<evidence type="ECO:0000256" key="4">
    <source>
        <dbReference type="ARBA" id="ARBA00023172"/>
    </source>
</evidence>
<comment type="caution">
    <text evidence="8">The sequence shown here is derived from an EMBL/GenBank/DDBJ whole genome shotgun (WGS) entry which is preliminary data.</text>
</comment>
<dbReference type="InterPro" id="IPR050090">
    <property type="entry name" value="Tyrosine_recombinase_XerCD"/>
</dbReference>
<dbReference type="InterPro" id="IPR010998">
    <property type="entry name" value="Integrase_recombinase_N"/>
</dbReference>
<dbReference type="Proteomes" id="UP000248188">
    <property type="component" value="Unassembled WGS sequence"/>
</dbReference>
<feature type="domain" description="Core-binding (CB)" evidence="7">
    <location>
        <begin position="68"/>
        <end position="148"/>
    </location>
</feature>
<keyword evidence="4" id="KW-0233">DNA recombination</keyword>
<keyword evidence="2" id="KW-0229">DNA integration</keyword>
<dbReference type="PANTHER" id="PTHR30349">
    <property type="entry name" value="PHAGE INTEGRASE-RELATED"/>
    <property type="match status" value="1"/>
</dbReference>
<evidence type="ECO:0000256" key="2">
    <source>
        <dbReference type="ARBA" id="ARBA00022908"/>
    </source>
</evidence>
<dbReference type="AlphaFoldDB" id="A0A9Q6ID63"/>
<sequence length="343" mass="39139">MGRRPTKPGSIARLRERKKKSGRIYYYYDTGGKDRKEIALGSDYGLAIMEYAKLERDRTAVDLVAKVVTFRYVAEKYMVEVVPDKAENTQKDNLRELKNLMAFFDDPPAPLETIEPLHVRQYLTWRKSAPVRANREKALLSAIWNYARDKGYTSLANPCSGIKGNKETGRDTYVEDELFKRVHDKADAGLRDAMDLAYLTGQRVTDTRLMDERDVRDGQIWVLQGKTKAKRRIEVTGELKVLIDRIKARKSGHKVRSTRLIVAEDGTPMTAAMLRRRFDMAREAAGVEKADFQMRDLRAKAGTDKAESSGDIMQAKDQLGHTTVVMTEQYIRNRKGKKVSPTK</sequence>
<dbReference type="InterPro" id="IPR002104">
    <property type="entry name" value="Integrase_catalytic"/>
</dbReference>
<evidence type="ECO:0000259" key="6">
    <source>
        <dbReference type="PROSITE" id="PS51898"/>
    </source>
</evidence>
<dbReference type="InterPro" id="IPR011010">
    <property type="entry name" value="DNA_brk_join_enz"/>
</dbReference>
<proteinExistence type="inferred from homology"/>
<dbReference type="PROSITE" id="PS51898">
    <property type="entry name" value="TYR_RECOMBINASE"/>
    <property type="match status" value="1"/>
</dbReference>
<feature type="domain" description="Tyr recombinase" evidence="6">
    <location>
        <begin position="169"/>
        <end position="343"/>
    </location>
</feature>
<dbReference type="GO" id="GO:0015074">
    <property type="term" value="P:DNA integration"/>
    <property type="evidence" value="ECO:0007669"/>
    <property type="project" value="UniProtKB-KW"/>
</dbReference>
<evidence type="ECO:0000259" key="7">
    <source>
        <dbReference type="PROSITE" id="PS51900"/>
    </source>
</evidence>
<dbReference type="SUPFAM" id="SSF56349">
    <property type="entry name" value="DNA breaking-rejoining enzymes"/>
    <property type="match status" value="1"/>
</dbReference>
<dbReference type="InterPro" id="IPR013762">
    <property type="entry name" value="Integrase-like_cat_sf"/>
</dbReference>
<dbReference type="Gene3D" id="1.10.150.130">
    <property type="match status" value="1"/>
</dbReference>
<evidence type="ECO:0000256" key="1">
    <source>
        <dbReference type="ARBA" id="ARBA00008857"/>
    </source>
</evidence>
<dbReference type="Pfam" id="PF00589">
    <property type="entry name" value="Phage_integrase"/>
    <property type="match status" value="1"/>
</dbReference>
<accession>A0A9Q6ID63</accession>
<dbReference type="Gene3D" id="1.10.443.10">
    <property type="entry name" value="Intergrase catalytic core"/>
    <property type="match status" value="1"/>
</dbReference>
<keyword evidence="3 5" id="KW-0238">DNA-binding</keyword>
<gene>
    <name evidence="8" type="ORF">DMX08_19565</name>
</gene>
<evidence type="ECO:0000256" key="3">
    <source>
        <dbReference type="ARBA" id="ARBA00023125"/>
    </source>
</evidence>
<evidence type="ECO:0000313" key="9">
    <source>
        <dbReference type="Proteomes" id="UP000248188"/>
    </source>
</evidence>
<reference evidence="8 9" key="1">
    <citation type="submission" date="2018-06" db="EMBL/GenBank/DDBJ databases">
        <title>Pseudomonas diversity within urban Lake Michigan freshwaters.</title>
        <authorList>
            <person name="Batrich M."/>
            <person name="Hatzopoulos T."/>
            <person name="Putonti C."/>
        </authorList>
    </citation>
    <scope>NUCLEOTIDE SEQUENCE [LARGE SCALE GENOMIC DNA]</scope>
    <source>
        <strain evidence="8 9">MB-090624</strain>
    </source>
</reference>
<dbReference type="PROSITE" id="PS51900">
    <property type="entry name" value="CB"/>
    <property type="match status" value="1"/>
</dbReference>
<dbReference type="RefSeq" id="WP_102863159.1">
    <property type="nucleotide sequence ID" value="NZ_JAINDD010000022.1"/>
</dbReference>
<dbReference type="GO" id="GO:0006310">
    <property type="term" value="P:DNA recombination"/>
    <property type="evidence" value="ECO:0007669"/>
    <property type="project" value="UniProtKB-KW"/>
</dbReference>
<comment type="similarity">
    <text evidence="1">Belongs to the 'phage' integrase family.</text>
</comment>
<protein>
    <submittedName>
        <fullName evidence="8">Integrase</fullName>
    </submittedName>
</protein>
<dbReference type="EMBL" id="QJRN01000012">
    <property type="protein sequence ID" value="PYC33897.1"/>
    <property type="molecule type" value="Genomic_DNA"/>
</dbReference>
<evidence type="ECO:0000256" key="5">
    <source>
        <dbReference type="PROSITE-ProRule" id="PRU01248"/>
    </source>
</evidence>
<evidence type="ECO:0000313" key="8">
    <source>
        <dbReference type="EMBL" id="PYC33897.1"/>
    </source>
</evidence>
<organism evidence="8 9">
    <name type="scientific">Pseudomonas protegens</name>
    <dbReference type="NCBI Taxonomy" id="380021"/>
    <lineage>
        <taxon>Bacteria</taxon>
        <taxon>Pseudomonadati</taxon>
        <taxon>Pseudomonadota</taxon>
        <taxon>Gammaproteobacteria</taxon>
        <taxon>Pseudomonadales</taxon>
        <taxon>Pseudomonadaceae</taxon>
        <taxon>Pseudomonas</taxon>
    </lineage>
</organism>
<dbReference type="PANTHER" id="PTHR30349:SF41">
    <property type="entry name" value="INTEGRASE_RECOMBINASE PROTEIN MJ0367-RELATED"/>
    <property type="match status" value="1"/>
</dbReference>
<dbReference type="GO" id="GO:0003677">
    <property type="term" value="F:DNA binding"/>
    <property type="evidence" value="ECO:0007669"/>
    <property type="project" value="UniProtKB-UniRule"/>
</dbReference>
<name>A0A9Q6ID63_9PSED</name>
<dbReference type="InterPro" id="IPR044068">
    <property type="entry name" value="CB"/>
</dbReference>